<evidence type="ECO:0000256" key="1">
    <source>
        <dbReference type="ARBA" id="ARBA00017146"/>
    </source>
</evidence>
<evidence type="ECO:0000313" key="13">
    <source>
        <dbReference type="Proteomes" id="UP000529637"/>
    </source>
</evidence>
<dbReference type="InterPro" id="IPR047057">
    <property type="entry name" value="MerR_fam"/>
</dbReference>
<evidence type="ECO:0000256" key="7">
    <source>
        <dbReference type="ARBA" id="ARBA00023125"/>
    </source>
</evidence>
<comment type="caution">
    <text evidence="12">The sequence shown here is derived from an EMBL/GenBank/DDBJ whole genome shotgun (WGS) entry which is preliminary data.</text>
</comment>
<evidence type="ECO:0000256" key="8">
    <source>
        <dbReference type="ARBA" id="ARBA00023159"/>
    </source>
</evidence>
<keyword evidence="8" id="KW-0010">Activator</keyword>
<feature type="domain" description="HTH merR-type" evidence="11">
    <location>
        <begin position="4"/>
        <end position="73"/>
    </location>
</feature>
<accession>A0A7Y6TZ89</accession>
<gene>
    <name evidence="12" type="ORF">HQN59_24380</name>
</gene>
<dbReference type="InterPro" id="IPR011794">
    <property type="entry name" value="MerR"/>
</dbReference>
<dbReference type="GO" id="GO:0045340">
    <property type="term" value="F:mercury ion binding"/>
    <property type="evidence" value="ECO:0007669"/>
    <property type="project" value="InterPro"/>
</dbReference>
<dbReference type="Pfam" id="PF00376">
    <property type="entry name" value="MerR"/>
    <property type="match status" value="1"/>
</dbReference>
<dbReference type="GO" id="GO:0003677">
    <property type="term" value="F:DNA binding"/>
    <property type="evidence" value="ECO:0007669"/>
    <property type="project" value="UniProtKB-KW"/>
</dbReference>
<dbReference type="InterPro" id="IPR015358">
    <property type="entry name" value="Tscrpt_reg_MerR_DNA-bd"/>
</dbReference>
<evidence type="ECO:0000256" key="4">
    <source>
        <dbReference type="ARBA" id="ARBA00022723"/>
    </source>
</evidence>
<evidence type="ECO:0000256" key="5">
    <source>
        <dbReference type="ARBA" id="ARBA00022914"/>
    </source>
</evidence>
<reference evidence="12 13" key="1">
    <citation type="submission" date="2020-06" db="EMBL/GenBank/DDBJ databases">
        <title>Schlegella sp. ID0723 isolated from air conditioner.</title>
        <authorList>
            <person name="Kim D.Y."/>
            <person name="Kim D.-U."/>
        </authorList>
    </citation>
    <scope>NUCLEOTIDE SEQUENCE [LARGE SCALE GENOMIC DNA]</scope>
    <source>
        <strain evidence="12 13">ID0723</strain>
    </source>
</reference>
<dbReference type="PANTHER" id="PTHR30204">
    <property type="entry name" value="REDOX-CYCLING DRUG-SENSING TRANSCRIPTIONAL ACTIVATOR SOXR"/>
    <property type="match status" value="1"/>
</dbReference>
<dbReference type="RefSeq" id="WP_176071745.1">
    <property type="nucleotide sequence ID" value="NZ_JABWMJ010000019.1"/>
</dbReference>
<evidence type="ECO:0000256" key="6">
    <source>
        <dbReference type="ARBA" id="ARBA00023015"/>
    </source>
</evidence>
<dbReference type="GO" id="GO:0003700">
    <property type="term" value="F:DNA-binding transcription factor activity"/>
    <property type="evidence" value="ECO:0007669"/>
    <property type="project" value="InterPro"/>
</dbReference>
<sequence length="138" mass="14908">MAQGMTIGQLAGAAGVNVETVRYYRRRELLAAPDRPSRGIGRYPPSSLTRLRFIKRSQSLGFSLEDVRALLLLDDGQACASAREIGEHKLADVRQRIQTLQALESALQKLVCECSASKKNVSCPLIEALMGADAPGAP</sequence>
<evidence type="ECO:0000256" key="2">
    <source>
        <dbReference type="ARBA" id="ARBA00022466"/>
    </source>
</evidence>
<dbReference type="EMBL" id="JABWMJ010000019">
    <property type="protein sequence ID" value="NUZ08885.1"/>
    <property type="molecule type" value="Genomic_DNA"/>
</dbReference>
<dbReference type="CDD" id="cd04783">
    <property type="entry name" value="HTH_MerR1"/>
    <property type="match status" value="1"/>
</dbReference>
<organism evidence="12 13">
    <name type="scientific">Piscinibacter koreensis</name>
    <dbReference type="NCBI Taxonomy" id="2742824"/>
    <lineage>
        <taxon>Bacteria</taxon>
        <taxon>Pseudomonadati</taxon>
        <taxon>Pseudomonadota</taxon>
        <taxon>Betaproteobacteria</taxon>
        <taxon>Burkholderiales</taxon>
        <taxon>Sphaerotilaceae</taxon>
        <taxon>Piscinibacter</taxon>
    </lineage>
</organism>
<keyword evidence="4" id="KW-0479">Metal-binding</keyword>
<dbReference type="SMART" id="SM00422">
    <property type="entry name" value="HTH_MERR"/>
    <property type="match status" value="1"/>
</dbReference>
<proteinExistence type="predicted"/>
<evidence type="ECO:0000313" key="12">
    <source>
        <dbReference type="EMBL" id="NUZ08885.1"/>
    </source>
</evidence>
<dbReference type="PANTHER" id="PTHR30204:SF69">
    <property type="entry name" value="MERR-FAMILY TRANSCRIPTIONAL REGULATOR"/>
    <property type="match status" value="1"/>
</dbReference>
<name>A0A7Y6TZ89_9BURK</name>
<dbReference type="PROSITE" id="PS50937">
    <property type="entry name" value="HTH_MERR_2"/>
    <property type="match status" value="1"/>
</dbReference>
<dbReference type="GO" id="GO:0046689">
    <property type="term" value="P:response to mercury ion"/>
    <property type="evidence" value="ECO:0007669"/>
    <property type="project" value="UniProtKB-KW"/>
</dbReference>
<keyword evidence="6" id="KW-0805">Transcription regulation</keyword>
<keyword evidence="2" id="KW-0475">Mercuric resistance</keyword>
<evidence type="ECO:0000256" key="10">
    <source>
        <dbReference type="ARBA" id="ARBA00024874"/>
    </source>
</evidence>
<dbReference type="Pfam" id="PF09278">
    <property type="entry name" value="MerR-DNA-bind"/>
    <property type="match status" value="1"/>
</dbReference>
<keyword evidence="3" id="KW-0678">Repressor</keyword>
<comment type="function">
    <text evidence="10">Mediates the mercuric-dependent induction of mercury resistance operon. In the absence of mercury MerR represses transcription by binding tightly to the mer operator region; when mercury is present the dimeric complex binds a single ion and becomes a potent transcriptional activator, while remaining bound to the mer site.</text>
</comment>
<dbReference type="SUPFAM" id="SSF46955">
    <property type="entry name" value="Putative DNA-binding domain"/>
    <property type="match status" value="1"/>
</dbReference>
<dbReference type="Gene3D" id="1.10.1660.10">
    <property type="match status" value="1"/>
</dbReference>
<keyword evidence="5" id="KW-0476">Mercury</keyword>
<evidence type="ECO:0000256" key="3">
    <source>
        <dbReference type="ARBA" id="ARBA00022491"/>
    </source>
</evidence>
<keyword evidence="13" id="KW-1185">Reference proteome</keyword>
<dbReference type="InterPro" id="IPR009061">
    <property type="entry name" value="DNA-bd_dom_put_sf"/>
</dbReference>
<dbReference type="Proteomes" id="UP000529637">
    <property type="component" value="Unassembled WGS sequence"/>
</dbReference>
<protein>
    <recommendedName>
        <fullName evidence="1">Mercuric resistance operon regulatory protein</fullName>
    </recommendedName>
</protein>
<evidence type="ECO:0000256" key="9">
    <source>
        <dbReference type="ARBA" id="ARBA00023163"/>
    </source>
</evidence>
<evidence type="ECO:0000259" key="11">
    <source>
        <dbReference type="PROSITE" id="PS50937"/>
    </source>
</evidence>
<keyword evidence="7 12" id="KW-0238">DNA-binding</keyword>
<dbReference type="PRINTS" id="PR00040">
    <property type="entry name" value="HTHMERR"/>
</dbReference>
<dbReference type="AlphaFoldDB" id="A0A7Y6TZ89"/>
<keyword evidence="9" id="KW-0804">Transcription</keyword>
<dbReference type="InterPro" id="IPR000551">
    <property type="entry name" value="MerR-type_HTH_dom"/>
</dbReference>